<evidence type="ECO:0000259" key="16">
    <source>
        <dbReference type="PROSITE" id="PS51413"/>
    </source>
</evidence>
<feature type="compositionally biased region" description="Polar residues" evidence="13">
    <location>
        <begin position="1423"/>
        <end position="1446"/>
    </location>
</feature>
<dbReference type="InterPro" id="IPR020838">
    <property type="entry name" value="DBINO"/>
</dbReference>
<comment type="similarity">
    <text evidence="2 11">Belongs to the SNF2/RAD54 helicase family.</text>
</comment>
<feature type="domain" description="DBINO" evidence="16">
    <location>
        <begin position="242"/>
        <end position="370"/>
    </location>
</feature>
<dbReference type="InterPro" id="IPR049730">
    <property type="entry name" value="SNF2/RAD54-like_C"/>
</dbReference>
<dbReference type="Proteomes" id="UP000007879">
    <property type="component" value="Unassembled WGS sequence"/>
</dbReference>
<feature type="compositionally biased region" description="Basic residues" evidence="13">
    <location>
        <begin position="181"/>
        <end position="191"/>
    </location>
</feature>
<dbReference type="InterPro" id="IPR014001">
    <property type="entry name" value="Helicase_ATP-bd"/>
</dbReference>
<dbReference type="PROSITE" id="PS51413">
    <property type="entry name" value="DBINO"/>
    <property type="match status" value="1"/>
</dbReference>
<feature type="compositionally biased region" description="Basic residues" evidence="13">
    <location>
        <begin position="1296"/>
        <end position="1306"/>
    </location>
</feature>
<evidence type="ECO:0000256" key="11">
    <source>
        <dbReference type="RuleBase" id="RU368001"/>
    </source>
</evidence>
<dbReference type="EnsemblMetazoa" id="XM_019997718.1">
    <property type="protein sequence ID" value="XP_019853277.1"/>
    <property type="gene ID" value="LOC100639949"/>
</dbReference>
<keyword evidence="12" id="KW-0175">Coiled coil</keyword>
<feature type="domain" description="Helicase ATP-binding" evidence="14">
    <location>
        <begin position="491"/>
        <end position="662"/>
    </location>
</feature>
<feature type="domain" description="Helicase C-terminal" evidence="15">
    <location>
        <begin position="1106"/>
        <end position="1261"/>
    </location>
</feature>
<keyword evidence="8 11" id="KW-0238">DNA-binding</keyword>
<evidence type="ECO:0000256" key="10">
    <source>
        <dbReference type="ARBA" id="ARBA00023242"/>
    </source>
</evidence>
<organism evidence="17">
    <name type="scientific">Amphimedon queenslandica</name>
    <name type="common">Sponge</name>
    <dbReference type="NCBI Taxonomy" id="400682"/>
    <lineage>
        <taxon>Eukaryota</taxon>
        <taxon>Metazoa</taxon>
        <taxon>Porifera</taxon>
        <taxon>Demospongiae</taxon>
        <taxon>Heteroscleromorpha</taxon>
        <taxon>Haplosclerida</taxon>
        <taxon>Niphatidae</taxon>
        <taxon>Amphimedon</taxon>
    </lineage>
</organism>
<dbReference type="InterPro" id="IPR038718">
    <property type="entry name" value="SNF2-like_sf"/>
</dbReference>
<feature type="compositionally biased region" description="Acidic residues" evidence="13">
    <location>
        <begin position="65"/>
        <end position="75"/>
    </location>
</feature>
<evidence type="ECO:0000256" key="9">
    <source>
        <dbReference type="ARBA" id="ARBA00023204"/>
    </source>
</evidence>
<accession>A0A1X7UNQ1</accession>
<dbReference type="InterPro" id="IPR001650">
    <property type="entry name" value="Helicase_C-like"/>
</dbReference>
<dbReference type="GO" id="GO:0042393">
    <property type="term" value="F:histone binding"/>
    <property type="evidence" value="ECO:0007669"/>
    <property type="project" value="TreeGrafter"/>
</dbReference>
<dbReference type="GO" id="GO:0031011">
    <property type="term" value="C:Ino80 complex"/>
    <property type="evidence" value="ECO:0007669"/>
    <property type="project" value="UniProtKB-UniRule"/>
</dbReference>
<dbReference type="InterPro" id="IPR050520">
    <property type="entry name" value="INO80/SWR1_helicase"/>
</dbReference>
<dbReference type="STRING" id="400682.A0A1X7UNQ1"/>
<dbReference type="Pfam" id="PF00271">
    <property type="entry name" value="Helicase_C"/>
    <property type="match status" value="1"/>
</dbReference>
<dbReference type="GO" id="GO:0003677">
    <property type="term" value="F:DNA binding"/>
    <property type="evidence" value="ECO:0007669"/>
    <property type="project" value="UniProtKB-UniRule"/>
</dbReference>
<feature type="compositionally biased region" description="Basic residues" evidence="13">
    <location>
        <begin position="1379"/>
        <end position="1396"/>
    </location>
</feature>
<dbReference type="SMART" id="SM00490">
    <property type="entry name" value="HELICc"/>
    <property type="match status" value="1"/>
</dbReference>
<evidence type="ECO:0000256" key="8">
    <source>
        <dbReference type="ARBA" id="ARBA00023125"/>
    </source>
</evidence>
<evidence type="ECO:0000256" key="5">
    <source>
        <dbReference type="ARBA" id="ARBA00022763"/>
    </source>
</evidence>
<evidence type="ECO:0000256" key="4">
    <source>
        <dbReference type="ARBA" id="ARBA00022741"/>
    </source>
</evidence>
<dbReference type="KEGG" id="aqu:100639949"/>
<evidence type="ECO:0000313" key="17">
    <source>
        <dbReference type="EnsemblMetazoa" id="Aqu2.1.29139_001"/>
    </source>
</evidence>
<comment type="domain">
    <text evidence="11">The DBINO region is involved in binding to DNA.</text>
</comment>
<dbReference type="Pfam" id="PF13892">
    <property type="entry name" value="DBINO"/>
    <property type="match status" value="1"/>
</dbReference>
<evidence type="ECO:0000256" key="2">
    <source>
        <dbReference type="ARBA" id="ARBA00007025"/>
    </source>
</evidence>
<feature type="compositionally biased region" description="Basic and acidic residues" evidence="13">
    <location>
        <begin position="192"/>
        <end position="209"/>
    </location>
</feature>
<dbReference type="GO" id="GO:0016887">
    <property type="term" value="F:ATP hydrolysis activity"/>
    <property type="evidence" value="ECO:0007669"/>
    <property type="project" value="TreeGrafter"/>
</dbReference>
<keyword evidence="9 11" id="KW-0234">DNA repair</keyword>
<name>A0A1X7UNQ1_AMPQE</name>
<feature type="region of interest" description="Disordered" evidence="13">
    <location>
        <begin position="1"/>
        <end position="25"/>
    </location>
</feature>
<comment type="subunit">
    <text evidence="11">Component of the INO80 chromatin-remodeling complex.</text>
</comment>
<keyword evidence="7 11" id="KW-0067">ATP-binding</keyword>
<evidence type="ECO:0000313" key="18">
    <source>
        <dbReference type="Proteomes" id="UP000007879"/>
    </source>
</evidence>
<dbReference type="CDD" id="cd18793">
    <property type="entry name" value="SF2_C_SNF"/>
    <property type="match status" value="1"/>
</dbReference>
<dbReference type="FunFam" id="3.40.50.10810:FF:000006">
    <property type="entry name" value="Putative DNA helicase INO80"/>
    <property type="match status" value="1"/>
</dbReference>
<keyword evidence="5 11" id="KW-0227">DNA damage</keyword>
<dbReference type="InParanoid" id="A0A1X7UNQ1"/>
<dbReference type="EC" id="3.6.4.-" evidence="11"/>
<dbReference type="PANTHER" id="PTHR45685">
    <property type="entry name" value="HELICASE SRCAP-RELATED"/>
    <property type="match status" value="1"/>
</dbReference>
<protein>
    <recommendedName>
        <fullName evidence="3 11">Chromatin-remodeling ATPase INO80</fullName>
        <ecNumber evidence="11">3.6.4.-</ecNumber>
    </recommendedName>
</protein>
<evidence type="ECO:0000256" key="7">
    <source>
        <dbReference type="ARBA" id="ARBA00022840"/>
    </source>
</evidence>
<proteinExistence type="inferred from homology"/>
<dbReference type="PANTHER" id="PTHR45685:SF2">
    <property type="entry name" value="CHROMATIN-REMODELING ATPASE INO80"/>
    <property type="match status" value="1"/>
</dbReference>
<keyword evidence="4" id="KW-0547">Nucleotide-binding</keyword>
<dbReference type="Gene3D" id="3.40.50.10810">
    <property type="entry name" value="Tandem AAA-ATPase domain"/>
    <property type="match status" value="1"/>
</dbReference>
<evidence type="ECO:0000256" key="13">
    <source>
        <dbReference type="SAM" id="MobiDB-lite"/>
    </source>
</evidence>
<feature type="compositionally biased region" description="Low complexity" evidence="13">
    <location>
        <begin position="1323"/>
        <end position="1339"/>
    </location>
</feature>
<dbReference type="GO" id="GO:0006281">
    <property type="term" value="P:DNA repair"/>
    <property type="evidence" value="ECO:0007669"/>
    <property type="project" value="UniProtKB-UniRule"/>
</dbReference>
<feature type="region of interest" description="Disordered" evidence="13">
    <location>
        <begin position="178"/>
        <end position="234"/>
    </location>
</feature>
<dbReference type="InterPro" id="IPR027417">
    <property type="entry name" value="P-loop_NTPase"/>
</dbReference>
<evidence type="ECO:0000256" key="3">
    <source>
        <dbReference type="ARBA" id="ARBA00019805"/>
    </source>
</evidence>
<reference evidence="17" key="2">
    <citation type="submission" date="2017-05" db="UniProtKB">
        <authorList>
            <consortium name="EnsemblMetazoa"/>
        </authorList>
    </citation>
    <scope>IDENTIFICATION</scope>
</reference>
<feature type="region of interest" description="Disordered" evidence="13">
    <location>
        <begin position="61"/>
        <end position="83"/>
    </location>
</feature>
<dbReference type="InterPro" id="IPR000330">
    <property type="entry name" value="SNF2_N"/>
</dbReference>
<keyword evidence="10" id="KW-0539">Nucleus</keyword>
<evidence type="ECO:0000259" key="15">
    <source>
        <dbReference type="PROSITE" id="PS51194"/>
    </source>
</evidence>
<dbReference type="eggNOG" id="KOG0388">
    <property type="taxonomic scope" value="Eukaryota"/>
</dbReference>
<comment type="subcellular location">
    <subcellularLocation>
        <location evidence="1 11">Nucleus</location>
    </subcellularLocation>
</comment>
<feature type="compositionally biased region" description="Low complexity" evidence="13">
    <location>
        <begin position="1400"/>
        <end position="1422"/>
    </location>
</feature>
<dbReference type="OrthoDB" id="448448at2759"/>
<gene>
    <name evidence="17" type="primary">100639949</name>
</gene>
<evidence type="ECO:0000256" key="6">
    <source>
        <dbReference type="ARBA" id="ARBA00022801"/>
    </source>
</evidence>
<dbReference type="GO" id="GO:0006338">
    <property type="term" value="P:chromatin remodeling"/>
    <property type="evidence" value="ECO:0007669"/>
    <property type="project" value="UniProtKB-UniRule"/>
</dbReference>
<dbReference type="SUPFAM" id="SSF52540">
    <property type="entry name" value="P-loop containing nucleoside triphosphate hydrolases"/>
    <property type="match status" value="2"/>
</dbReference>
<sequence length="1446" mass="165921">MSVKKIEKVPAGVGEVPTGPTSQSNMTVPRLALPLHIQRLERVLNVKPYLSVVEDTWTDRKGKEEVEEEEMEEGERENPFANPSVPKRLQKEKFFNFKNVTPERKWIKDLLLSDTDESESEIGDNDKLQLMLELRYKQKLKWKRRLKRLSKIRRYQYISAGLVLQEDRYPEICRRVEAEKKKRKSTRQSTRRLKEDHTKADSVSRKDDKWGDDDSEFDRNSSRAGSVKRGSSQNPMDYRKKLWSYIVKKDIPRMAKVFSQARHIISSNNKKIAVYCQREVRRWAAKSQKQSKESNCVQPRARKVTKEVLAYWKKYEKVEKEARKKAEKEAQEQLKLYEEMREARRQQRKLNFLITQTELYAHFMSKKFTGEEKSTEEILKSLEDKPLVKENVPQTVLNRMEEADDYDTEAVKAHALTNVQAAVERHRSKHESYVEAARKPIDTNNVDLQQSFDQNFSLANPALAIDHELSQPSIFRGQLKAYQLKGMNWLASLYDQGINGILADEMGLGKTVQSIALLAHLAEHQNIWGPFLIVSPASTLHNWQQECTRFVDTFTVLPYWGSPYERKVIRKYWNQKLLSHRNAPFHVLITSYQLVVQDFKYFQRLKWQYMILDEAQAIKSSSSVRWKLLMSFNCRNRLLLTGTPIQNTMAELWALLHFIMPTMFDSHDEFSEWFSKDIENHAEKKSALDENQLSRLHMILKPFMLRRIKKDVEHEMAEKIEVHLSCGLSSRQKELYHRLKERISIDDLLKSSLSHSNTSKDSTSTLMNIVMQFRKVCNHPELFERRDVLSPINLSISPLPLPRLLYHYCLRPLNESRQRLLTLHLGVATADHAHQSSTSSGGGLWNFLRLANLTPSDAAGIYSSGAICRMKLIAEMAASLQLLYYWRTWKEEEEEEGPLSYKYCIFKRHQLLLTPSFSLSYFSIAQSLVLSQLVFTGHASSSYTHTTHIITLIKEQQESSTSDLNQISTTVSSEGSHRRISASSASCFIDRTSSSPSDSVEYRHCQLTELPSYFYNAFEPKINSQFSLFYTVDRGAQYHVDLLKEGGDQEVKSLFQCGVTQATGELCLTTPIRGGLEAMHPKDRGWSYINIPNKEKMITDSHKMLVLDKLLSKLKREGHRVLVYSQMTRMIDLLEEFMSYRHHKYIRLDGSSRISDRRDMVADFQTKSDIFVFLLSTRAGGLGINLTAADTVIFYDSDWNPTVDQQAMDRAHRLGQTKQVTVYRLIVKGSIEERILQRAHEKSEIQKMVISGGDFKIDTLKPKEVVSLLLDDEEMETRFLAKQAEKKAQEEVSKQKITKSRKRKNPQKPETVPSTKKPPPSQSIPSSSPTPSHAPSITSLATNETTNGDYVDVVGGGDTEMGGSIPHRHGNSNTPSRPAVKRSGRGIKTNRSKKLKLTVPSSKSNISSPSNSIPSSPLSSSLFAQQQSNGTTPSTTNNVIIHSNVT</sequence>
<dbReference type="GO" id="GO:0005524">
    <property type="term" value="F:ATP binding"/>
    <property type="evidence" value="ECO:0007669"/>
    <property type="project" value="UniProtKB-UniRule"/>
</dbReference>
<dbReference type="PROSITE" id="PS51194">
    <property type="entry name" value="HELICASE_CTER"/>
    <property type="match status" value="1"/>
</dbReference>
<evidence type="ECO:0000256" key="12">
    <source>
        <dbReference type="SAM" id="Coils"/>
    </source>
</evidence>
<feature type="compositionally biased region" description="Basic and acidic residues" evidence="13">
    <location>
        <begin position="1285"/>
        <end position="1294"/>
    </location>
</feature>
<evidence type="ECO:0000259" key="14">
    <source>
        <dbReference type="PROSITE" id="PS51192"/>
    </source>
</evidence>
<dbReference type="Gene3D" id="3.40.50.300">
    <property type="entry name" value="P-loop containing nucleotide triphosphate hydrolases"/>
    <property type="match status" value="1"/>
</dbReference>
<keyword evidence="18" id="KW-1185">Reference proteome</keyword>
<feature type="region of interest" description="Disordered" evidence="13">
    <location>
        <begin position="1285"/>
        <end position="1446"/>
    </location>
</feature>
<dbReference type="SMART" id="SM00487">
    <property type="entry name" value="DEXDc"/>
    <property type="match status" value="1"/>
</dbReference>
<keyword evidence="6 11" id="KW-0378">Hydrolase</keyword>
<dbReference type="Pfam" id="PF00176">
    <property type="entry name" value="SNF2-rel_dom"/>
    <property type="match status" value="1"/>
</dbReference>
<reference evidence="18" key="1">
    <citation type="journal article" date="2010" name="Nature">
        <title>The Amphimedon queenslandica genome and the evolution of animal complexity.</title>
        <authorList>
            <person name="Srivastava M."/>
            <person name="Simakov O."/>
            <person name="Chapman J."/>
            <person name="Fahey B."/>
            <person name="Gauthier M.E."/>
            <person name="Mitros T."/>
            <person name="Richards G.S."/>
            <person name="Conaco C."/>
            <person name="Dacre M."/>
            <person name="Hellsten U."/>
            <person name="Larroux C."/>
            <person name="Putnam N.H."/>
            <person name="Stanke M."/>
            <person name="Adamska M."/>
            <person name="Darling A."/>
            <person name="Degnan S.M."/>
            <person name="Oakley T.H."/>
            <person name="Plachetzki D.C."/>
            <person name="Zhai Y."/>
            <person name="Adamski M."/>
            <person name="Calcino A."/>
            <person name="Cummins S.F."/>
            <person name="Goodstein D.M."/>
            <person name="Harris C."/>
            <person name="Jackson D.J."/>
            <person name="Leys S.P."/>
            <person name="Shu S."/>
            <person name="Woodcroft B.J."/>
            <person name="Vervoort M."/>
            <person name="Kosik K.S."/>
            <person name="Manning G."/>
            <person name="Degnan B.M."/>
            <person name="Rokhsar D.S."/>
        </authorList>
    </citation>
    <scope>NUCLEOTIDE SEQUENCE [LARGE SCALE GENOMIC DNA]</scope>
</reference>
<dbReference type="PROSITE" id="PS51192">
    <property type="entry name" value="HELICASE_ATP_BIND_1"/>
    <property type="match status" value="1"/>
</dbReference>
<comment type="function">
    <text evidence="11">ATPase component of the INO80 complex which remodels chromatin by shifting nucleosomes and is involved in DNA repair.</text>
</comment>
<evidence type="ECO:0000256" key="1">
    <source>
        <dbReference type="ARBA" id="ARBA00004123"/>
    </source>
</evidence>
<dbReference type="EnsemblMetazoa" id="Aqu2.1.29139_001">
    <property type="protein sequence ID" value="Aqu2.1.29139_001"/>
    <property type="gene ID" value="Aqu2.1.29139"/>
</dbReference>
<comment type="catalytic activity">
    <reaction evidence="11">
        <text>ATP + H2O = ADP + phosphate + H(+)</text>
        <dbReference type="Rhea" id="RHEA:13065"/>
        <dbReference type="ChEBI" id="CHEBI:15377"/>
        <dbReference type="ChEBI" id="CHEBI:15378"/>
        <dbReference type="ChEBI" id="CHEBI:30616"/>
        <dbReference type="ChEBI" id="CHEBI:43474"/>
        <dbReference type="ChEBI" id="CHEBI:456216"/>
    </reaction>
</comment>
<feature type="coiled-coil region" evidence="12">
    <location>
        <begin position="320"/>
        <end position="347"/>
    </location>
</feature>